<reference evidence="2" key="1">
    <citation type="journal article" date="2023" name="Nat. Plants">
        <title>Single-cell RNA sequencing provides a high-resolution roadmap for understanding the multicellular compartmentation of specialized metabolism.</title>
        <authorList>
            <person name="Sun S."/>
            <person name="Shen X."/>
            <person name="Li Y."/>
            <person name="Li Y."/>
            <person name="Wang S."/>
            <person name="Li R."/>
            <person name="Zhang H."/>
            <person name="Shen G."/>
            <person name="Guo B."/>
            <person name="Wei J."/>
            <person name="Xu J."/>
            <person name="St-Pierre B."/>
            <person name="Chen S."/>
            <person name="Sun C."/>
        </authorList>
    </citation>
    <scope>NUCLEOTIDE SEQUENCE [LARGE SCALE GENOMIC DNA]</scope>
</reference>
<gene>
    <name evidence="1" type="ORF">M9H77_19959</name>
</gene>
<protein>
    <submittedName>
        <fullName evidence="1">Uncharacterized protein</fullName>
    </submittedName>
</protein>
<evidence type="ECO:0000313" key="1">
    <source>
        <dbReference type="EMBL" id="KAI5660636.1"/>
    </source>
</evidence>
<organism evidence="1 2">
    <name type="scientific">Catharanthus roseus</name>
    <name type="common">Madagascar periwinkle</name>
    <name type="synonym">Vinca rosea</name>
    <dbReference type="NCBI Taxonomy" id="4058"/>
    <lineage>
        <taxon>Eukaryota</taxon>
        <taxon>Viridiplantae</taxon>
        <taxon>Streptophyta</taxon>
        <taxon>Embryophyta</taxon>
        <taxon>Tracheophyta</taxon>
        <taxon>Spermatophyta</taxon>
        <taxon>Magnoliopsida</taxon>
        <taxon>eudicotyledons</taxon>
        <taxon>Gunneridae</taxon>
        <taxon>Pentapetalae</taxon>
        <taxon>asterids</taxon>
        <taxon>lamiids</taxon>
        <taxon>Gentianales</taxon>
        <taxon>Apocynaceae</taxon>
        <taxon>Rauvolfioideae</taxon>
        <taxon>Vinceae</taxon>
        <taxon>Catharanthinae</taxon>
        <taxon>Catharanthus</taxon>
    </lineage>
</organism>
<sequence length="986" mass="109747">MARHFGITLVRLLCLIIIGCYAYVIEGRSASLEAIRHMAEVGSGDLDITKYGAKPGGTQDISQALLSAWKEACASTTPSKIIIPAGTFMLSQAKLEGPCKAPIELQVQGTINAPTNPGQFKEGEWFTVNYIDHFTLSGTGTFDGQGAQAWSQNDCKKADDCSALPNNLSFNFMTNSTIQDITTKDSKLFHINILECQNLTFQHVTIIAPETSLNTDGIHIARSKVVNVIDSTIKTGDDCVSIGDGAEQVNITKVTCGPGHGISVGSLGKMKNEKPVVGIYVTNCTLIGTSNGIRVKTWPASEDGAVTDMHVDDIIMQNVSNPIIIDQEYCPNNKCTLTAPSRVKISKVSYKNIRGTSATPEVVKLVCSKGFPCQGVEINLDDIDLEPEDFESSIPLKKVPYGDVFEAARAGDVDRLRYLLESGVNVNARDQWDSVALYYACLAGHLDAARMLLESGAICSEHTFDGDRCHYAALNLKVRKLLKEFEARPPPLGPLQAALRETFLGCWANKAYLEQLEGQVGQHPVLGYLPNGGSTSGHFPADVVFYVQGRPIEAHRVILSARSPFFKRKFETEWKNRKEIKFSREKLSFSSLFSLISFFYSDRLEIAVDDMEDLVRICRVCKCHSLQRVLEKELIHQKYADYKALREIDNSQKRFILQGLSLPEEDRLPKALHRILEISLANSTREQNLNSTIDGLLSVVGSLQISDFDDDLADICVRVERKVFRCHQVVLASRSEYFKARLSRMKDFLEERDNLPDSSLPCLEEHDLSSGAFEKMIEYMYTDSLKNIEADQAEEMFDAASRYLLFPLKRAVADALLPHLEMVSPAELCQWLILSDMSGWLMVLDNKCLHWFSYSQGCQAKYGVVKIREYCLDTIACNFETFAETPEFRTMLLTLPPPSGDSNLRTTAPSAPGAEANRAEENLLDDLREKWLEAEGAELDERDESALVFDKRLAMLMLVAEQEKSCKPAEDAFDVKQKSSPLCPEL</sequence>
<dbReference type="EMBL" id="CM044705">
    <property type="protein sequence ID" value="KAI5660636.1"/>
    <property type="molecule type" value="Genomic_DNA"/>
</dbReference>
<name>A0ACC0AJ54_CATRO</name>
<keyword evidence="2" id="KW-1185">Reference proteome</keyword>
<dbReference type="Proteomes" id="UP001060085">
    <property type="component" value="Linkage Group LG05"/>
</dbReference>
<evidence type="ECO:0000313" key="2">
    <source>
        <dbReference type="Proteomes" id="UP001060085"/>
    </source>
</evidence>
<accession>A0ACC0AJ54</accession>
<comment type="caution">
    <text evidence="1">The sequence shown here is derived from an EMBL/GenBank/DDBJ whole genome shotgun (WGS) entry which is preliminary data.</text>
</comment>
<proteinExistence type="predicted"/>